<dbReference type="SMR" id="A0A194W731"/>
<sequence>MEFGRRLLPQVVDYHAQMHPSRIYASMSRSPTDLTKGFRDVTMVKLAAVVNRLSWWLEGILGVGNLDAIAYIGPADIRYAAMFLAAVKCRHKMLFVSMRNQVAQNQSMIVQSQCRVLFYAEEMTGTAEAIRDSRLPELVINPVPSLDELLSTDEETELYPYTKTFDEAQAEPCLILHSSGSTGDPKLVTLTHGAFACTDNDRNVPVPKGRSPQNATQFNFEGGGKFFSCFPPYHLAGVHAYITLPIFSTSSTVVFGPANLPPNGHLLSEILQLQHVRALYVPPLLVEQWAAEPPAAEQAKQLDFILWSGGPLSPNIGQELSKSTNVCQMYGSLEMGQVQLLVPQTGEWSYLELNPFEEADMQPCGDGTFEMVLHQHPKFAAHRSLWHTFPDVKEWRTRDLFVPHPSKPGLWRFHARLDDLIVLSSGYKLRPLEMETLIQGNNLLNGALIVGQGKPEPLLIVEPKPGAYCDSGDPQGFVDRIWPTVEEVNQMVPSYAKISRSRVLVADPERPFIRAPKGSVIRKLTARAFLEEIEAAYVDEDSCHGESSGVDAVDTISSFILPGLKQFVRKHVERHLRYISLSDTDDIFLSGLDSIGATSLSRSLQNAFPGLATRAHPASSSTRGMALRLVYANPTIERLASAILGFMINRDFSGYSIGSNTEDMERTVQGLTQDLPLEQSRAYGTAQHASMGLLNVALIGPRGSLGPNIIQALMSDSRIAKIYCLSRGDDGEERTRAILRDRKVLCNSDERLSFMPIDLGKPCLGLSPPHLDEILNRTNLIIHNAWHVDFNWTLDSYKETYLRSVRELVNLSSMSPLRPRIVFLSSVSSVQQWAAVFPHPVAEAPLETYEVTSPLGYGQSKHVAERILARASNVCGTPVTIIRLGQIAGPTDLGNGGEGWSMDEWIPSLAAISKTLRMIPVDLPPIDWVPMDMASRAIVELAVAEGEDKLPLKVFNVVNPHSSTWSIFAETLQERLDESKGHGQGCCQQVTLAEWVSAISHADLGTMSVSEARLSTKILPFFQHLVETAARGVPLQPGFSTDMAARNYIIIGGGTSGLVVANRLSENPDVQVLVLETGKDLSADPRVNVPALFTALLGSDAAWQYESVPQPGLGGRVIREPQGKALGGSSAINGQAFIAPAQADIDAWAKLGNPGWDWAGLKPSYKKSYTLIPPSDQATLDHLGVDWIDNEEHGTSGPIKVSFPGIIQNPLCKAWIDAFRSLNKVTTADPFSGNSVGGYSNMSTVDPETKTRSYAGSAYGAPLRQRSNVRVLTEAKTEKILFTETGAGAVKATGVQVLIDGKLETFTPKREVILAAGTFNTPKLLELSGIGNRKLLEELGVPVVVDLPGVGENLQDHLMTGVSYEVVDGIVTGDPLMRQEPEALAQAQKLYTEHKTGPFAIGGIQSYAFMPTPDATGLLDQLPGPERPEDQEQYEIVRAILDDPSGSSGAWFMFLAQANLHEGGKSFVGTRFLPGNFTSLGCFQSHPFSRGTTHISSADVDAMPNIDPRYFSHPADLELLARHVQALDTKLRATASLSSFLKPDGQRNHPDAFNISDLEGAKKYVLDTATAAYHSCGTAAMLPKDKGGVVDSKLVVYRTENLRVVDASIFPLIPRGNILSSVYAVAEKAADIIKGH</sequence>
<evidence type="ECO:0000256" key="4">
    <source>
        <dbReference type="RuleBase" id="RU003968"/>
    </source>
</evidence>
<dbReference type="InterPro" id="IPR036291">
    <property type="entry name" value="NAD(P)-bd_dom_sf"/>
</dbReference>
<reference evidence="7" key="1">
    <citation type="submission" date="2014-12" db="EMBL/GenBank/DDBJ databases">
        <title>Genome Sequence of Valsa Canker Pathogens Uncovers a Specific Adaption of Colonization on Woody Bark.</title>
        <authorList>
            <person name="Yin Z."/>
            <person name="Liu H."/>
            <person name="Gao X."/>
            <person name="Li Z."/>
            <person name="Song N."/>
            <person name="Ke X."/>
            <person name="Dai Q."/>
            <person name="Wu Y."/>
            <person name="Sun Y."/>
            <person name="Xu J.-R."/>
            <person name="Kang Z.K."/>
            <person name="Wang L."/>
            <person name="Huang L."/>
        </authorList>
    </citation>
    <scope>NUCLEOTIDE SEQUENCE [LARGE SCALE GENOMIC DNA]</scope>
    <source>
        <strain evidence="7">03-8</strain>
    </source>
</reference>
<dbReference type="SUPFAM" id="SSF54373">
    <property type="entry name" value="FAD-linked reductases, C-terminal domain"/>
    <property type="match status" value="1"/>
</dbReference>
<dbReference type="PANTHER" id="PTHR11552">
    <property type="entry name" value="GLUCOSE-METHANOL-CHOLINE GMC OXIDOREDUCTASE"/>
    <property type="match status" value="1"/>
</dbReference>
<evidence type="ECO:0000256" key="1">
    <source>
        <dbReference type="ARBA" id="ARBA00010790"/>
    </source>
</evidence>
<evidence type="ECO:0000256" key="2">
    <source>
        <dbReference type="ARBA" id="ARBA00022450"/>
    </source>
</evidence>
<dbReference type="InterPro" id="IPR020845">
    <property type="entry name" value="AMP-binding_CS"/>
</dbReference>
<dbReference type="PROSITE" id="PS00455">
    <property type="entry name" value="AMP_BINDING"/>
    <property type="match status" value="1"/>
</dbReference>
<feature type="domain" description="Glucose-methanol-choline oxidoreductase N-terminal" evidence="5">
    <location>
        <begin position="1123"/>
        <end position="1146"/>
    </location>
</feature>
<proteinExistence type="inferred from homology"/>
<keyword evidence="2" id="KW-0596">Phosphopantetheine</keyword>
<dbReference type="InterPro" id="IPR007867">
    <property type="entry name" value="GMC_OxRtase_C"/>
</dbReference>
<dbReference type="GO" id="GO:0016614">
    <property type="term" value="F:oxidoreductase activity, acting on CH-OH group of donors"/>
    <property type="evidence" value="ECO:0007669"/>
    <property type="project" value="InterPro"/>
</dbReference>
<evidence type="ECO:0000259" key="6">
    <source>
        <dbReference type="PROSITE" id="PS00624"/>
    </source>
</evidence>
<dbReference type="Pfam" id="PF00501">
    <property type="entry name" value="AMP-binding"/>
    <property type="match status" value="1"/>
</dbReference>
<evidence type="ECO:0000313" key="7">
    <source>
        <dbReference type="EMBL" id="KUI71888.1"/>
    </source>
</evidence>
<dbReference type="Gene3D" id="3.30.560.10">
    <property type="entry name" value="Glucose Oxidase, domain 3"/>
    <property type="match status" value="1"/>
</dbReference>
<dbReference type="InterPro" id="IPR000873">
    <property type="entry name" value="AMP-dep_synth/lig_dom"/>
</dbReference>
<dbReference type="Pfam" id="PF23562">
    <property type="entry name" value="AMP-binding_C_3"/>
    <property type="match status" value="1"/>
</dbReference>
<dbReference type="InterPro" id="IPR042099">
    <property type="entry name" value="ANL_N_sf"/>
</dbReference>
<dbReference type="InterPro" id="IPR036188">
    <property type="entry name" value="FAD/NAD-bd_sf"/>
</dbReference>
<comment type="similarity">
    <text evidence="1 4">Belongs to the GMC oxidoreductase family.</text>
</comment>
<dbReference type="GO" id="GO:0050660">
    <property type="term" value="F:flavin adenine dinucleotide binding"/>
    <property type="evidence" value="ECO:0007669"/>
    <property type="project" value="InterPro"/>
</dbReference>
<dbReference type="Pfam" id="PF07993">
    <property type="entry name" value="NAD_binding_4"/>
    <property type="match status" value="1"/>
</dbReference>
<dbReference type="Gene3D" id="3.40.50.720">
    <property type="entry name" value="NAD(P)-binding Rossmann-like Domain"/>
    <property type="match status" value="1"/>
</dbReference>
<dbReference type="OrthoDB" id="429813at2759"/>
<gene>
    <name evidence="7" type="ORF">VM1G_08051</name>
</gene>
<evidence type="ECO:0000313" key="8">
    <source>
        <dbReference type="Proteomes" id="UP000078559"/>
    </source>
</evidence>
<dbReference type="PANTHER" id="PTHR11552:SF210">
    <property type="entry name" value="GLUCOSE-METHANOL-CHOLINE OXIDOREDUCTASE N-TERMINAL DOMAIN-CONTAINING PROTEIN-RELATED"/>
    <property type="match status" value="1"/>
</dbReference>
<dbReference type="InterPro" id="IPR012132">
    <property type="entry name" value="GMC_OxRdtase"/>
</dbReference>
<accession>A0A194W731</accession>
<protein>
    <submittedName>
        <fullName evidence="7">Oxygen-dependent choline dehydrogenase</fullName>
    </submittedName>
</protein>
<feature type="domain" description="Glucose-methanol-choline oxidoreductase N-terminal" evidence="6">
    <location>
        <begin position="1317"/>
        <end position="1331"/>
    </location>
</feature>
<keyword evidence="4" id="KW-0285">Flavoprotein</keyword>
<organism evidence="7 8">
    <name type="scientific">Cytospora mali</name>
    <name type="common">Apple Valsa canker fungus</name>
    <name type="synonym">Valsa mali</name>
    <dbReference type="NCBI Taxonomy" id="578113"/>
    <lineage>
        <taxon>Eukaryota</taxon>
        <taxon>Fungi</taxon>
        <taxon>Dikarya</taxon>
        <taxon>Ascomycota</taxon>
        <taxon>Pezizomycotina</taxon>
        <taxon>Sordariomycetes</taxon>
        <taxon>Sordariomycetidae</taxon>
        <taxon>Diaporthales</taxon>
        <taxon>Cytosporaceae</taxon>
        <taxon>Cytospora</taxon>
    </lineage>
</organism>
<dbReference type="Gene3D" id="3.40.50.12780">
    <property type="entry name" value="N-terminal domain of ligase-like"/>
    <property type="match status" value="1"/>
</dbReference>
<keyword evidence="8" id="KW-1185">Reference proteome</keyword>
<evidence type="ECO:0000256" key="3">
    <source>
        <dbReference type="ARBA" id="ARBA00022553"/>
    </source>
</evidence>
<dbReference type="InterPro" id="IPR013120">
    <property type="entry name" value="FAR_NAD-bd"/>
</dbReference>
<dbReference type="Pfam" id="PF05199">
    <property type="entry name" value="GMC_oxred_C"/>
    <property type="match status" value="1"/>
</dbReference>
<dbReference type="Pfam" id="PF00732">
    <property type="entry name" value="GMC_oxred_N"/>
    <property type="match status" value="1"/>
</dbReference>
<evidence type="ECO:0000259" key="5">
    <source>
        <dbReference type="PROSITE" id="PS00623"/>
    </source>
</evidence>
<dbReference type="Proteomes" id="UP000078559">
    <property type="component" value="Chromosome 8"/>
</dbReference>
<keyword evidence="4" id="KW-0274">FAD</keyword>
<dbReference type="Gene3D" id="3.50.50.60">
    <property type="entry name" value="FAD/NAD(P)-binding domain"/>
    <property type="match status" value="1"/>
</dbReference>
<name>A0A194W731_CYTMA</name>
<dbReference type="InterPro" id="IPR000172">
    <property type="entry name" value="GMC_OxRdtase_N"/>
</dbReference>
<dbReference type="SUPFAM" id="SSF56801">
    <property type="entry name" value="Acetyl-CoA synthetase-like"/>
    <property type="match status" value="1"/>
</dbReference>
<dbReference type="EMBL" id="CM003105">
    <property type="protein sequence ID" value="KUI71888.1"/>
    <property type="molecule type" value="Genomic_DNA"/>
</dbReference>
<dbReference type="PROSITE" id="PS00623">
    <property type="entry name" value="GMC_OXRED_1"/>
    <property type="match status" value="1"/>
</dbReference>
<dbReference type="SUPFAM" id="SSF51905">
    <property type="entry name" value="FAD/NAD(P)-binding domain"/>
    <property type="match status" value="1"/>
</dbReference>
<dbReference type="PROSITE" id="PS00624">
    <property type="entry name" value="GMC_OXRED_2"/>
    <property type="match status" value="1"/>
</dbReference>
<keyword evidence="3" id="KW-0597">Phosphoprotein</keyword>
<dbReference type="SUPFAM" id="SSF51735">
    <property type="entry name" value="NAD(P)-binding Rossmann-fold domains"/>
    <property type="match status" value="1"/>
</dbReference>